<reference evidence="1" key="1">
    <citation type="submission" date="2021-08" db="EMBL/GenBank/DDBJ databases">
        <title>The first chromosome-level gecko genome reveals the dynamic sex chromosomes of Neotropical dwarf geckos (Sphaerodactylidae: Sphaerodactylus).</title>
        <authorList>
            <person name="Pinto B.J."/>
            <person name="Keating S.E."/>
            <person name="Gamble T."/>
        </authorList>
    </citation>
    <scope>NUCLEOTIDE SEQUENCE</scope>
    <source>
        <strain evidence="1">TG3544</strain>
    </source>
</reference>
<dbReference type="Proteomes" id="UP000827872">
    <property type="component" value="Linkage Group LG16"/>
</dbReference>
<dbReference type="EMBL" id="CM037629">
    <property type="protein sequence ID" value="KAH7990610.1"/>
    <property type="molecule type" value="Genomic_DNA"/>
</dbReference>
<evidence type="ECO:0000313" key="2">
    <source>
        <dbReference type="Proteomes" id="UP000827872"/>
    </source>
</evidence>
<comment type="caution">
    <text evidence="1">The sequence shown here is derived from an EMBL/GenBank/DDBJ whole genome shotgun (WGS) entry which is preliminary data.</text>
</comment>
<sequence length="490" mass="51043">MRVWKVIQQALHRQPNTAAQYLQQMYAAQQQHLMLQTAALQQQHLSSTQLQSLAAVQQASLAANRQNGSSSSNGSAQTPPQQPTINLATSPAAAQLINRAQSVNSAAAASGITQQAVLLGNASNPGLTASQAQMYLRAQMLIFTPTATVAAVQPEGTTPTTQPPTSTAQVQNSALRTQQTVAQGMTPSPGQQLPTLAMKPAPNNSNSSPSSASQGKAAGLAPGTKAGLTEHAQEHLRKGEGGGSGGNNGAAVGSDGRGNAATRTVTPVTTHPLIAPAYSPLQAHQLVQQKPMQHQFVIQQQQLQPRPQPHPPQLQALPAPGLGSSSGLQAHAHSQSQPPPAHQPQYQACGQHKPSINQTSQHSAHPSIPPAAGQQRTEGSPPGRPAGCLNHTAQRKFQHASAVILQLQPPAGTPQENSRKEAFTGEKPSTEPQVVHPPHLLQTTTTSPLAPPEAQTSECIGTSSNGMEETKEGIPSREISKAAAKNLIPA</sequence>
<name>A0ACB8EDV1_9SAUR</name>
<proteinExistence type="predicted"/>
<organism evidence="1 2">
    <name type="scientific">Sphaerodactylus townsendi</name>
    <dbReference type="NCBI Taxonomy" id="933632"/>
    <lineage>
        <taxon>Eukaryota</taxon>
        <taxon>Metazoa</taxon>
        <taxon>Chordata</taxon>
        <taxon>Craniata</taxon>
        <taxon>Vertebrata</taxon>
        <taxon>Euteleostomi</taxon>
        <taxon>Lepidosauria</taxon>
        <taxon>Squamata</taxon>
        <taxon>Bifurcata</taxon>
        <taxon>Gekkota</taxon>
        <taxon>Sphaerodactylidae</taxon>
        <taxon>Sphaerodactylus</taxon>
    </lineage>
</organism>
<protein>
    <submittedName>
        <fullName evidence="1">Uncharacterized protein</fullName>
    </submittedName>
</protein>
<keyword evidence="2" id="KW-1185">Reference proteome</keyword>
<gene>
    <name evidence="1" type="ORF">K3G42_009250</name>
</gene>
<evidence type="ECO:0000313" key="1">
    <source>
        <dbReference type="EMBL" id="KAH7990610.1"/>
    </source>
</evidence>
<accession>A0ACB8EDV1</accession>